<dbReference type="PANTHER" id="PTHR43484:SF1">
    <property type="entry name" value="FLAGELLAR MOTOR SWITCH PROTEIN FLIN"/>
    <property type="match status" value="1"/>
</dbReference>
<feature type="region of interest" description="Disordered" evidence="7">
    <location>
        <begin position="1"/>
        <end position="48"/>
    </location>
</feature>
<feature type="compositionally biased region" description="Basic and acidic residues" evidence="7">
    <location>
        <begin position="257"/>
        <end position="271"/>
    </location>
</feature>
<dbReference type="OrthoDB" id="9773459at2"/>
<comment type="caution">
    <text evidence="10">The sequence shown here is derived from an EMBL/GenBank/DDBJ whole genome shotgun (WGS) entry which is preliminary data.</text>
</comment>
<sequence length="387" mass="41877">MSSDDMLSQDEINELLKNVGADDDNDSGFPSRETPAEEIASSTEEDGLDHLLSTEEKDTLGEIGNISFSSAATALSSLLNQKVSITIPGVKAVSTAMVEKSFPRPHVAVNVKYTEGFEGTNLFVISMTDASIIANLMMGGDGKVDEADNIDDMQQSAVQEAMNQMMGSASTSMSTIFNKRVDISPPGVNIMNLEQEESARYIPDEDTLVQIAFRIQIGELMDSYIMQLIPLGFAKKMVEELLGTNNAEAPPQQKQEPGPERSRQQEARQQTERAQGPASAPTVSGAAFSELEEPAHRHSDGGGNLDMLMDISLDVTVELGRSRQPIKDILALSQGSVVELDKLAGEPVDVLVNQKPVAKGEVVVIDENFGVRITEILSPRERVAQLK</sequence>
<dbReference type="SUPFAM" id="SSF101801">
    <property type="entry name" value="Surface presentation of antigens (SPOA)"/>
    <property type="match status" value="1"/>
</dbReference>
<dbReference type="STRING" id="1371.GCA_900166605_02450"/>
<dbReference type="InterPro" id="IPR028976">
    <property type="entry name" value="CheC-like_sf"/>
</dbReference>
<dbReference type="PRINTS" id="PR00956">
    <property type="entry name" value="FLGMOTORFLIN"/>
</dbReference>
<evidence type="ECO:0000256" key="7">
    <source>
        <dbReference type="SAM" id="MobiDB-lite"/>
    </source>
</evidence>
<dbReference type="NCBIfam" id="NF005995">
    <property type="entry name" value="PRK08119.1"/>
    <property type="match status" value="1"/>
</dbReference>
<comment type="subcellular location">
    <subcellularLocation>
        <location evidence="1">Cell membrane</location>
        <topology evidence="1">Peripheral membrane protein</topology>
        <orientation evidence="1">Cytoplasmic side</orientation>
    </subcellularLocation>
</comment>
<dbReference type="GO" id="GO:0009425">
    <property type="term" value="C:bacterial-type flagellum basal body"/>
    <property type="evidence" value="ECO:0007669"/>
    <property type="project" value="InterPro"/>
</dbReference>
<dbReference type="Gene3D" id="3.40.1550.10">
    <property type="entry name" value="CheC-like"/>
    <property type="match status" value="1"/>
</dbReference>
<dbReference type="InterPro" id="IPR001543">
    <property type="entry name" value="FliN-like_C"/>
</dbReference>
<evidence type="ECO:0000259" key="9">
    <source>
        <dbReference type="Pfam" id="PF04509"/>
    </source>
</evidence>
<dbReference type="InterPro" id="IPR007597">
    <property type="entry name" value="CheC"/>
</dbReference>
<dbReference type="SUPFAM" id="SSF103039">
    <property type="entry name" value="CheC-like"/>
    <property type="match status" value="1"/>
</dbReference>
<evidence type="ECO:0000259" key="8">
    <source>
        <dbReference type="Pfam" id="PF01052"/>
    </source>
</evidence>
<feature type="domain" description="Flagellar motor switch protein FliN-like C-terminal" evidence="8">
    <location>
        <begin position="307"/>
        <end position="377"/>
    </location>
</feature>
<evidence type="ECO:0000256" key="1">
    <source>
        <dbReference type="ARBA" id="ARBA00004413"/>
    </source>
</evidence>
<keyword evidence="5" id="KW-0283">Flagellar rotation</keyword>
<protein>
    <submittedName>
        <fullName evidence="10">Flagellar motor switch phosphatase FliY</fullName>
    </submittedName>
</protein>
<accession>A0A510Y290</accession>
<name>A0A510Y290_MARHA</name>
<keyword evidence="4" id="KW-0145">Chemotaxis</keyword>
<reference evidence="10 11" key="1">
    <citation type="submission" date="2019-07" db="EMBL/GenBank/DDBJ databases">
        <title>Whole genome shotgun sequence of Marinococcus halophilus NBRC 102359.</title>
        <authorList>
            <person name="Hosoyama A."/>
            <person name="Uohara A."/>
            <person name="Ohji S."/>
            <person name="Ichikawa N."/>
        </authorList>
    </citation>
    <scope>NUCLEOTIDE SEQUENCE [LARGE SCALE GENOMIC DNA]</scope>
    <source>
        <strain evidence="10 11">NBRC 102359</strain>
    </source>
</reference>
<dbReference type="EMBL" id="BJUN01000001">
    <property type="protein sequence ID" value="GEK57404.1"/>
    <property type="molecule type" value="Genomic_DNA"/>
</dbReference>
<dbReference type="GO" id="GO:0006935">
    <property type="term" value="P:chemotaxis"/>
    <property type="evidence" value="ECO:0007669"/>
    <property type="project" value="UniProtKB-KW"/>
</dbReference>
<dbReference type="RefSeq" id="WP_094907877.1">
    <property type="nucleotide sequence ID" value="NZ_BJUN01000001.1"/>
</dbReference>
<dbReference type="CDD" id="cd17907">
    <property type="entry name" value="FliY_FliN-Y"/>
    <property type="match status" value="1"/>
</dbReference>
<keyword evidence="10" id="KW-0966">Cell projection</keyword>
<evidence type="ECO:0000313" key="10">
    <source>
        <dbReference type="EMBL" id="GEK57404.1"/>
    </source>
</evidence>
<dbReference type="InterPro" id="IPR012826">
    <property type="entry name" value="FliN"/>
</dbReference>
<evidence type="ECO:0000256" key="4">
    <source>
        <dbReference type="ARBA" id="ARBA00022500"/>
    </source>
</evidence>
<keyword evidence="10" id="KW-0969">Cilium</keyword>
<evidence type="ECO:0000313" key="11">
    <source>
        <dbReference type="Proteomes" id="UP000321051"/>
    </source>
</evidence>
<dbReference type="NCBIfam" id="TIGR02480">
    <property type="entry name" value="fliN"/>
    <property type="match status" value="1"/>
</dbReference>
<feature type="domain" description="CheC-like protein" evidence="9">
    <location>
        <begin position="153"/>
        <end position="190"/>
    </location>
</feature>
<dbReference type="AlphaFoldDB" id="A0A510Y290"/>
<dbReference type="InterPro" id="IPR051469">
    <property type="entry name" value="FliN/MopA/SpaO"/>
</dbReference>
<dbReference type="Gene3D" id="2.30.330.10">
    <property type="entry name" value="SpoA-like"/>
    <property type="match status" value="1"/>
</dbReference>
<organism evidence="10 11">
    <name type="scientific">Marinococcus halophilus</name>
    <dbReference type="NCBI Taxonomy" id="1371"/>
    <lineage>
        <taxon>Bacteria</taxon>
        <taxon>Bacillati</taxon>
        <taxon>Bacillota</taxon>
        <taxon>Bacilli</taxon>
        <taxon>Bacillales</taxon>
        <taxon>Bacillaceae</taxon>
        <taxon>Marinococcus</taxon>
    </lineage>
</organism>
<dbReference type="PANTHER" id="PTHR43484">
    <property type="match status" value="1"/>
</dbReference>
<dbReference type="GO" id="GO:0071973">
    <property type="term" value="P:bacterial-type flagellum-dependent cell motility"/>
    <property type="evidence" value="ECO:0007669"/>
    <property type="project" value="InterPro"/>
</dbReference>
<gene>
    <name evidence="10" type="primary">fliY</name>
    <name evidence="10" type="ORF">MHA01_03090</name>
</gene>
<dbReference type="Pfam" id="PF04509">
    <property type="entry name" value="CheC"/>
    <property type="match status" value="2"/>
</dbReference>
<keyword evidence="3" id="KW-1003">Cell membrane</keyword>
<dbReference type="GO" id="GO:0003774">
    <property type="term" value="F:cytoskeletal motor activity"/>
    <property type="evidence" value="ECO:0007669"/>
    <property type="project" value="InterPro"/>
</dbReference>
<dbReference type="Proteomes" id="UP000321051">
    <property type="component" value="Unassembled WGS sequence"/>
</dbReference>
<evidence type="ECO:0000256" key="6">
    <source>
        <dbReference type="ARBA" id="ARBA00023136"/>
    </source>
</evidence>
<evidence type="ECO:0000256" key="2">
    <source>
        <dbReference type="ARBA" id="ARBA00009226"/>
    </source>
</evidence>
<keyword evidence="6" id="KW-0472">Membrane</keyword>
<dbReference type="GO" id="GO:0005886">
    <property type="term" value="C:plasma membrane"/>
    <property type="evidence" value="ECO:0007669"/>
    <property type="project" value="UniProtKB-SubCell"/>
</dbReference>
<keyword evidence="10" id="KW-0282">Flagellum</keyword>
<dbReference type="Pfam" id="PF01052">
    <property type="entry name" value="FliMN_C"/>
    <property type="match status" value="1"/>
</dbReference>
<evidence type="ECO:0000256" key="3">
    <source>
        <dbReference type="ARBA" id="ARBA00022475"/>
    </source>
</evidence>
<comment type="similarity">
    <text evidence="2">Belongs to the FliN/MopA/SpaO family.</text>
</comment>
<keyword evidence="11" id="KW-1185">Reference proteome</keyword>
<dbReference type="InterPro" id="IPR036429">
    <property type="entry name" value="SpoA-like_sf"/>
</dbReference>
<feature type="region of interest" description="Disordered" evidence="7">
    <location>
        <begin position="247"/>
        <end position="283"/>
    </location>
</feature>
<evidence type="ECO:0000256" key="5">
    <source>
        <dbReference type="ARBA" id="ARBA00022779"/>
    </source>
</evidence>
<dbReference type="GO" id="GO:0016787">
    <property type="term" value="F:hydrolase activity"/>
    <property type="evidence" value="ECO:0007669"/>
    <property type="project" value="InterPro"/>
</dbReference>
<proteinExistence type="inferred from homology"/>
<dbReference type="InterPro" id="IPR001172">
    <property type="entry name" value="FliN_T3SS_HrcQb"/>
</dbReference>
<feature type="domain" description="CheC-like protein" evidence="9">
    <location>
        <begin position="55"/>
        <end position="90"/>
    </location>
</feature>